<dbReference type="InterPro" id="IPR001898">
    <property type="entry name" value="SLC13A/DASS"/>
</dbReference>
<reference evidence="7 8" key="1">
    <citation type="journal article" date="2023" name="Sci. Data">
        <title>Genome assembly of the Korean intertidal mud-creeper Batillaria attramentaria.</title>
        <authorList>
            <person name="Patra A.K."/>
            <person name="Ho P.T."/>
            <person name="Jun S."/>
            <person name="Lee S.J."/>
            <person name="Kim Y."/>
            <person name="Won Y.J."/>
        </authorList>
    </citation>
    <scope>NUCLEOTIDE SEQUENCE [LARGE SCALE GENOMIC DNA]</scope>
    <source>
        <strain evidence="7">Wonlab-2016</strain>
    </source>
</reference>
<comment type="subcellular location">
    <subcellularLocation>
        <location evidence="1">Membrane</location>
        <topology evidence="1">Multi-pass membrane protein</topology>
    </subcellularLocation>
</comment>
<proteinExistence type="inferred from homology"/>
<name>A0ABD0JL00_9CAEN</name>
<feature type="transmembrane region" description="Helical" evidence="6">
    <location>
        <begin position="22"/>
        <end position="44"/>
    </location>
</feature>
<keyword evidence="3 6" id="KW-0812">Transmembrane</keyword>
<evidence type="ECO:0000256" key="3">
    <source>
        <dbReference type="ARBA" id="ARBA00022692"/>
    </source>
</evidence>
<dbReference type="GO" id="GO:0016020">
    <property type="term" value="C:membrane"/>
    <property type="evidence" value="ECO:0007669"/>
    <property type="project" value="UniProtKB-SubCell"/>
</dbReference>
<keyword evidence="4 6" id="KW-1133">Transmembrane helix</keyword>
<protein>
    <recommendedName>
        <fullName evidence="9">Solute carrier family 13 member 3</fullName>
    </recommendedName>
</protein>
<evidence type="ECO:0000256" key="5">
    <source>
        <dbReference type="ARBA" id="ARBA00023136"/>
    </source>
</evidence>
<dbReference type="PANTHER" id="PTHR10283:SF82">
    <property type="entry name" value="SOLUTE CARRIER FAMILY 13 MEMBER 2"/>
    <property type="match status" value="1"/>
</dbReference>
<evidence type="ECO:0000256" key="4">
    <source>
        <dbReference type="ARBA" id="ARBA00022989"/>
    </source>
</evidence>
<dbReference type="GO" id="GO:0015556">
    <property type="term" value="F:C4-dicarboxylate transmembrane transporter activity"/>
    <property type="evidence" value="ECO:0007669"/>
    <property type="project" value="UniProtKB-ARBA"/>
</dbReference>
<feature type="transmembrane region" description="Helical" evidence="6">
    <location>
        <begin position="92"/>
        <end position="125"/>
    </location>
</feature>
<evidence type="ECO:0000256" key="1">
    <source>
        <dbReference type="ARBA" id="ARBA00004141"/>
    </source>
</evidence>
<gene>
    <name evidence="7" type="ORF">BaRGS_00033081</name>
</gene>
<evidence type="ECO:0008006" key="9">
    <source>
        <dbReference type="Google" id="ProtNLM"/>
    </source>
</evidence>
<evidence type="ECO:0000256" key="6">
    <source>
        <dbReference type="SAM" id="Phobius"/>
    </source>
</evidence>
<keyword evidence="5 6" id="KW-0472">Membrane</keyword>
<dbReference type="Pfam" id="PF00939">
    <property type="entry name" value="Na_sulph_symp"/>
    <property type="match status" value="1"/>
</dbReference>
<accession>A0ABD0JL00</accession>
<dbReference type="AlphaFoldDB" id="A0ABD0JL00"/>
<keyword evidence="8" id="KW-1185">Reference proteome</keyword>
<evidence type="ECO:0000313" key="7">
    <source>
        <dbReference type="EMBL" id="KAK7475655.1"/>
    </source>
</evidence>
<comment type="caution">
    <text evidence="7">The sequence shown here is derived from an EMBL/GenBank/DDBJ whole genome shotgun (WGS) entry which is preliminary data.</text>
</comment>
<organism evidence="7 8">
    <name type="scientific">Batillaria attramentaria</name>
    <dbReference type="NCBI Taxonomy" id="370345"/>
    <lineage>
        <taxon>Eukaryota</taxon>
        <taxon>Metazoa</taxon>
        <taxon>Spiralia</taxon>
        <taxon>Lophotrochozoa</taxon>
        <taxon>Mollusca</taxon>
        <taxon>Gastropoda</taxon>
        <taxon>Caenogastropoda</taxon>
        <taxon>Sorbeoconcha</taxon>
        <taxon>Cerithioidea</taxon>
        <taxon>Batillariidae</taxon>
        <taxon>Batillaria</taxon>
    </lineage>
</organism>
<dbReference type="EMBL" id="JACVVK020000398">
    <property type="protein sequence ID" value="KAK7475655.1"/>
    <property type="molecule type" value="Genomic_DNA"/>
</dbReference>
<dbReference type="GO" id="GO:0005310">
    <property type="term" value="F:dicarboxylic acid transmembrane transporter activity"/>
    <property type="evidence" value="ECO:0007669"/>
    <property type="project" value="UniProtKB-ARBA"/>
</dbReference>
<sequence>MLQVARCGYCVIVTGLFWVTEIIPLAVTSLFPVFLFPMFGIMTAKEVCMSYVKDTLMLFLGSLVVAVAVERWNLHRRLALRTLTLVGPQPRWLLLGIMFPCWFLSMWMSNTATTAMMMPIVTAILHQIRDSRRSSRRQYSGC</sequence>
<evidence type="ECO:0000313" key="8">
    <source>
        <dbReference type="Proteomes" id="UP001519460"/>
    </source>
</evidence>
<feature type="transmembrane region" description="Helical" evidence="6">
    <location>
        <begin position="56"/>
        <end position="72"/>
    </location>
</feature>
<dbReference type="PANTHER" id="PTHR10283">
    <property type="entry name" value="SOLUTE CARRIER FAMILY 13 MEMBER"/>
    <property type="match status" value="1"/>
</dbReference>
<comment type="similarity">
    <text evidence="2">Belongs to the SLC13A/DASS transporter (TC 2.A.47) family. NADC subfamily.</text>
</comment>
<dbReference type="Proteomes" id="UP001519460">
    <property type="component" value="Unassembled WGS sequence"/>
</dbReference>
<evidence type="ECO:0000256" key="2">
    <source>
        <dbReference type="ARBA" id="ARBA00006772"/>
    </source>
</evidence>